<sequence length="185" mass="20411">MTRDRVQALIAHVEGGGTSNGVGLTQLTSIGFIQQAEAEGGAHNVGPQCRVAFGLLHGLIQRHGELDGIGAYNGGERNPQLDYARSVIALRDKWQALINTALRAEKIPEKLPVEPGGKFDAAVEAHLLHIWHEVHINPEVSQAVKDEVAAWKSYFRQLDLWSSKHDIDAHHQDELTFGRSRLHVI</sequence>
<comment type="caution">
    <text evidence="1">The sequence shown here is derived from an EMBL/GenBank/DDBJ whole genome shotgun (WGS) entry which is preliminary data.</text>
</comment>
<name>A0A6P2BUZ2_9ACTN</name>
<accession>A0A6P2BUZ2</accession>
<dbReference type="EMBL" id="RPFW01000007">
    <property type="protein sequence ID" value="TVZ01033.1"/>
    <property type="molecule type" value="Genomic_DNA"/>
</dbReference>
<gene>
    <name evidence="1" type="ORF">EAS64_32480</name>
</gene>
<dbReference type="AlphaFoldDB" id="A0A6P2BUZ2"/>
<keyword evidence="2" id="KW-1185">Reference proteome</keyword>
<evidence type="ECO:0000313" key="2">
    <source>
        <dbReference type="Proteomes" id="UP000460272"/>
    </source>
</evidence>
<organism evidence="1 2">
    <name type="scientific">Trebonia kvetii</name>
    <dbReference type="NCBI Taxonomy" id="2480626"/>
    <lineage>
        <taxon>Bacteria</taxon>
        <taxon>Bacillati</taxon>
        <taxon>Actinomycetota</taxon>
        <taxon>Actinomycetes</taxon>
        <taxon>Streptosporangiales</taxon>
        <taxon>Treboniaceae</taxon>
        <taxon>Trebonia</taxon>
    </lineage>
</organism>
<evidence type="ECO:0000313" key="1">
    <source>
        <dbReference type="EMBL" id="TVZ01033.1"/>
    </source>
</evidence>
<reference evidence="1 2" key="1">
    <citation type="submission" date="2018-11" db="EMBL/GenBank/DDBJ databases">
        <title>Trebonia kvetii gen.nov., sp.nov., a novel acidophilic actinobacterium, and proposal of the new actinobacterial family Treboniaceae fam. nov.</title>
        <authorList>
            <person name="Rapoport D."/>
            <person name="Sagova-Mareckova M."/>
            <person name="Sedlacek I."/>
            <person name="Provaznik J."/>
            <person name="Kralova S."/>
            <person name="Pavlinic D."/>
            <person name="Benes V."/>
            <person name="Kopecky J."/>
        </authorList>
    </citation>
    <scope>NUCLEOTIDE SEQUENCE [LARGE SCALE GENOMIC DNA]</scope>
    <source>
        <strain evidence="1 2">15Tr583</strain>
    </source>
</reference>
<dbReference type="Proteomes" id="UP000460272">
    <property type="component" value="Unassembled WGS sequence"/>
</dbReference>
<dbReference type="RefSeq" id="WP_145859292.1">
    <property type="nucleotide sequence ID" value="NZ_RPFW01000007.1"/>
</dbReference>
<proteinExistence type="predicted"/>
<protein>
    <submittedName>
        <fullName evidence="1">Uncharacterized protein</fullName>
    </submittedName>
</protein>